<evidence type="ECO:0000313" key="4">
    <source>
        <dbReference type="Proteomes" id="UP000539953"/>
    </source>
</evidence>
<organism evidence="3 4">
    <name type="scientific">Catenisphaera adipataccumulans</name>
    <dbReference type="NCBI Taxonomy" id="700500"/>
    <lineage>
        <taxon>Bacteria</taxon>
        <taxon>Bacillati</taxon>
        <taxon>Bacillota</taxon>
        <taxon>Erysipelotrichia</taxon>
        <taxon>Erysipelotrichales</taxon>
        <taxon>Erysipelotrichaceae</taxon>
        <taxon>Catenisphaera</taxon>
    </lineage>
</organism>
<protein>
    <submittedName>
        <fullName evidence="3">6-phospho-3-hexuloisomerase</fullName>
        <ecNumber evidence="3">5.3.1.27</ecNumber>
    </submittedName>
</protein>
<sequence length="186" mass="20237">MKAKKLQIISEEISKYSQYVTQEDIDRFVQAILKAKRIFVNGAGRSGFAARAFSNRLMHLGLTVYFVGEPTTPSIHEGDLLVIGSGSGTTASLVSNAKKAKSTGASIATLTIDPKATIGSMADVVVVIPGATPKNEEVNNTNLSQQPMGSLFEQLSWLTYDSVIMELMPLLHQTEDEMFSRHANME</sequence>
<dbReference type="Proteomes" id="UP000539953">
    <property type="component" value="Unassembled WGS sequence"/>
</dbReference>
<reference evidence="3 4" key="1">
    <citation type="submission" date="2020-08" db="EMBL/GenBank/DDBJ databases">
        <title>Genomic Encyclopedia of Type Strains, Phase IV (KMG-IV): sequencing the most valuable type-strain genomes for metagenomic binning, comparative biology and taxonomic classification.</title>
        <authorList>
            <person name="Goeker M."/>
        </authorList>
    </citation>
    <scope>NUCLEOTIDE SEQUENCE [LARGE SCALE GENOMIC DNA]</scope>
    <source>
        <strain evidence="3 4">DSM 25799</strain>
    </source>
</reference>
<dbReference type="PROSITE" id="PS51464">
    <property type="entry name" value="SIS"/>
    <property type="match status" value="1"/>
</dbReference>
<dbReference type="PANTHER" id="PTHR43443:SF1">
    <property type="entry name" value="3-HEXULOSE-6-PHOSPHATE ISOMERASE"/>
    <property type="match status" value="1"/>
</dbReference>
<keyword evidence="4" id="KW-1185">Reference proteome</keyword>
<dbReference type="CDD" id="cd05005">
    <property type="entry name" value="SIS_PHI"/>
    <property type="match status" value="1"/>
</dbReference>
<dbReference type="InterPro" id="IPR046348">
    <property type="entry name" value="SIS_dom_sf"/>
</dbReference>
<dbReference type="GO" id="GO:1901135">
    <property type="term" value="P:carbohydrate derivative metabolic process"/>
    <property type="evidence" value="ECO:0007669"/>
    <property type="project" value="InterPro"/>
</dbReference>
<dbReference type="GO" id="GO:0043800">
    <property type="term" value="F:6-phospho-3-hexuloisomerase activity"/>
    <property type="evidence" value="ECO:0007669"/>
    <property type="project" value="UniProtKB-EC"/>
</dbReference>
<dbReference type="InterPro" id="IPR001347">
    <property type="entry name" value="SIS_dom"/>
</dbReference>
<evidence type="ECO:0000256" key="1">
    <source>
        <dbReference type="ARBA" id="ARBA00009235"/>
    </source>
</evidence>
<dbReference type="PANTHER" id="PTHR43443">
    <property type="entry name" value="3-HEXULOSE-6-PHOSPHATE ISOMERASE"/>
    <property type="match status" value="1"/>
</dbReference>
<dbReference type="EMBL" id="JACHHK010000002">
    <property type="protein sequence ID" value="MBB5182743.1"/>
    <property type="molecule type" value="Genomic_DNA"/>
</dbReference>
<accession>A0A7W8CW89</accession>
<dbReference type="Gene3D" id="3.40.50.10490">
    <property type="entry name" value="Glucose-6-phosphate isomerase like protein, domain 1"/>
    <property type="match status" value="1"/>
</dbReference>
<feature type="domain" description="SIS" evidence="2">
    <location>
        <begin position="28"/>
        <end position="173"/>
    </location>
</feature>
<proteinExistence type="inferred from homology"/>
<dbReference type="NCBIfam" id="TIGR03127">
    <property type="entry name" value="RuMP_HxlB"/>
    <property type="match status" value="1"/>
</dbReference>
<dbReference type="Pfam" id="PF01380">
    <property type="entry name" value="SIS"/>
    <property type="match status" value="1"/>
</dbReference>
<comment type="caution">
    <text evidence="3">The sequence shown here is derived from an EMBL/GenBank/DDBJ whole genome shotgun (WGS) entry which is preliminary data.</text>
</comment>
<gene>
    <name evidence="3" type="ORF">HNQ47_000762</name>
</gene>
<dbReference type="SUPFAM" id="SSF53697">
    <property type="entry name" value="SIS domain"/>
    <property type="match status" value="1"/>
</dbReference>
<dbReference type="GO" id="GO:0097367">
    <property type="term" value="F:carbohydrate derivative binding"/>
    <property type="evidence" value="ECO:0007669"/>
    <property type="project" value="InterPro"/>
</dbReference>
<keyword evidence="3" id="KW-0413">Isomerase</keyword>
<dbReference type="AlphaFoldDB" id="A0A7W8CW89"/>
<comment type="similarity">
    <text evidence="1">Belongs to the SIS family. PHI subfamily.</text>
</comment>
<dbReference type="RefSeq" id="WP_183327651.1">
    <property type="nucleotide sequence ID" value="NZ_JACHHK010000002.1"/>
</dbReference>
<evidence type="ECO:0000259" key="2">
    <source>
        <dbReference type="PROSITE" id="PS51464"/>
    </source>
</evidence>
<evidence type="ECO:0000313" key="3">
    <source>
        <dbReference type="EMBL" id="MBB5182743.1"/>
    </source>
</evidence>
<dbReference type="InterPro" id="IPR017552">
    <property type="entry name" value="PHI/rmpB"/>
</dbReference>
<dbReference type="EC" id="5.3.1.27" evidence="3"/>
<name>A0A7W8CW89_9FIRM</name>